<sequence>MARPMKRLVVMAAACFGMGVPAAATPPDVITIEDRLFGISATHAFLLREASDNLGSHYSDRRETFLVAINLTTEEEELWPVYRATRSTDFGDSGADDTPVIEVDPRAGMIDPYAVLEERGGMPLSERAGESFADLIDNGRSITITRSDGSKFIRDKANAFGRLQASTSALAERVANTPRLGSRTTRQFYDARSIIADTCRYSALPGSHRFYTAEPVQLVRIACHDGEEMEVTSLIQVVRVEARQSAEAK</sequence>
<accession>A0A844Z4W8</accession>
<organism evidence="2 3">
    <name type="scientific">Pontixanthobacter aestiaquae</name>
    <dbReference type="NCBI Taxonomy" id="1509367"/>
    <lineage>
        <taxon>Bacteria</taxon>
        <taxon>Pseudomonadati</taxon>
        <taxon>Pseudomonadota</taxon>
        <taxon>Alphaproteobacteria</taxon>
        <taxon>Sphingomonadales</taxon>
        <taxon>Erythrobacteraceae</taxon>
        <taxon>Pontixanthobacter</taxon>
    </lineage>
</organism>
<comment type="caution">
    <text evidence="2">The sequence shown here is derived from an EMBL/GenBank/DDBJ whole genome shotgun (WGS) entry which is preliminary data.</text>
</comment>
<dbReference type="EMBL" id="WTYZ01000001">
    <property type="protein sequence ID" value="MXO82392.1"/>
    <property type="molecule type" value="Genomic_DNA"/>
</dbReference>
<keyword evidence="1" id="KW-0732">Signal</keyword>
<evidence type="ECO:0000256" key="1">
    <source>
        <dbReference type="SAM" id="SignalP"/>
    </source>
</evidence>
<dbReference type="Proteomes" id="UP000460290">
    <property type="component" value="Unassembled WGS sequence"/>
</dbReference>
<dbReference type="RefSeq" id="WP_160612829.1">
    <property type="nucleotide sequence ID" value="NZ_JAUFQM010000001.1"/>
</dbReference>
<keyword evidence="3" id="KW-1185">Reference proteome</keyword>
<protein>
    <submittedName>
        <fullName evidence="2">Uncharacterized protein</fullName>
    </submittedName>
</protein>
<feature type="chain" id="PRO_5032650568" evidence="1">
    <location>
        <begin position="24"/>
        <end position="249"/>
    </location>
</feature>
<dbReference type="AlphaFoldDB" id="A0A844Z4W8"/>
<gene>
    <name evidence="2" type="ORF">GRI35_03245</name>
</gene>
<dbReference type="OrthoDB" id="7432721at2"/>
<name>A0A844Z4W8_9SPHN</name>
<evidence type="ECO:0000313" key="3">
    <source>
        <dbReference type="Proteomes" id="UP000460290"/>
    </source>
</evidence>
<proteinExistence type="predicted"/>
<reference evidence="2 3" key="1">
    <citation type="submission" date="2019-12" db="EMBL/GenBank/DDBJ databases">
        <title>Genomic-based taxomic classification of the family Erythrobacteraceae.</title>
        <authorList>
            <person name="Xu L."/>
        </authorList>
    </citation>
    <scope>NUCLEOTIDE SEQUENCE [LARGE SCALE GENOMIC DNA]</scope>
    <source>
        <strain evidence="2 3">KCTC 42006</strain>
    </source>
</reference>
<evidence type="ECO:0000313" key="2">
    <source>
        <dbReference type="EMBL" id="MXO82392.1"/>
    </source>
</evidence>
<feature type="signal peptide" evidence="1">
    <location>
        <begin position="1"/>
        <end position="23"/>
    </location>
</feature>